<proteinExistence type="predicted"/>
<dbReference type="AlphaFoldDB" id="K2NVJ6"/>
<dbReference type="EMBL" id="AMSI01000009">
    <property type="protein sequence ID" value="EKF41869.1"/>
    <property type="molecule type" value="Genomic_DNA"/>
</dbReference>
<dbReference type="PATRIC" id="fig|1231190.3.peg.3045"/>
<dbReference type="Gene3D" id="3.40.190.10">
    <property type="entry name" value="Periplasmic binding protein-like II"/>
    <property type="match status" value="2"/>
</dbReference>
<evidence type="ECO:0000313" key="3">
    <source>
        <dbReference type="Proteomes" id="UP000007374"/>
    </source>
</evidence>
<feature type="chain" id="PRO_5003862613" evidence="1">
    <location>
        <begin position="22"/>
        <end position="320"/>
    </location>
</feature>
<evidence type="ECO:0000256" key="1">
    <source>
        <dbReference type="SAM" id="SignalP"/>
    </source>
</evidence>
<keyword evidence="2" id="KW-0675">Receptor</keyword>
<dbReference type="STRING" id="721133.SAMN05216176_10911"/>
<dbReference type="eggNOG" id="COG2358">
    <property type="taxonomic scope" value="Bacteria"/>
</dbReference>
<dbReference type="OrthoDB" id="9776669at2"/>
<keyword evidence="3" id="KW-1185">Reference proteome</keyword>
<protein>
    <submittedName>
        <fullName evidence="2">TRAP transporter, solute receptor (TAXI family protein)</fullName>
    </submittedName>
</protein>
<evidence type="ECO:0000313" key="2">
    <source>
        <dbReference type="EMBL" id="EKF41869.1"/>
    </source>
</evidence>
<dbReference type="RefSeq" id="WP_009451111.1">
    <property type="nucleotide sequence ID" value="NZ_AMSI01000009.1"/>
</dbReference>
<dbReference type="NCBIfam" id="TIGR02122">
    <property type="entry name" value="TRAP_TAXI"/>
    <property type="match status" value="1"/>
</dbReference>
<dbReference type="SUPFAM" id="SSF53850">
    <property type="entry name" value="Periplasmic binding protein-like II"/>
    <property type="match status" value="1"/>
</dbReference>
<accession>K2NVJ6</accession>
<comment type="caution">
    <text evidence="2">The sequence shown here is derived from an EMBL/GenBank/DDBJ whole genome shotgun (WGS) entry which is preliminary data.</text>
</comment>
<sequence length="320" mass="34051">MIRTTFLGLFLGFGLTATAGAQTIEWTAGQVGGGWFGQASGMAAMVHESDPNVTIRVVPGGGTANPTKVQNGTSQIGTGLDIFLKAAYDGTGIYEGKPHDKLRLIGMSFSDIYLHMVVAKNAPIQDMDTLFKEGKDISIAVTKVGSSDEQTFRYLMEHYGTSYDDLKSRGWKLNLVEYSTAASQFGDGIVDYVFNALGIPGAAIVEGMQARPATIMPFPEATLTAMGEKFGYGHKTLAAGTYPGQDSDVPTLIMATALMASSDLSEDVAYQMIKTFCEKPEGLAAIHASIAVFDCATAAGTKPAPLHPGVEKYLKERGFM</sequence>
<name>K2NVJ6_9HYPH</name>
<dbReference type="Pfam" id="PF16868">
    <property type="entry name" value="NMT1_3"/>
    <property type="match status" value="1"/>
</dbReference>
<feature type="signal peptide" evidence="1">
    <location>
        <begin position="1"/>
        <end position="21"/>
    </location>
</feature>
<organism evidence="2 3">
    <name type="scientific">Nitratireductor indicus C115</name>
    <dbReference type="NCBI Taxonomy" id="1231190"/>
    <lineage>
        <taxon>Bacteria</taxon>
        <taxon>Pseudomonadati</taxon>
        <taxon>Pseudomonadota</taxon>
        <taxon>Alphaproteobacteria</taxon>
        <taxon>Hyphomicrobiales</taxon>
        <taxon>Phyllobacteriaceae</taxon>
        <taxon>Nitratireductor</taxon>
    </lineage>
</organism>
<gene>
    <name evidence="2" type="ORF">NA8A_14669</name>
</gene>
<reference evidence="2 3" key="1">
    <citation type="journal article" date="2012" name="J. Bacteriol.">
        <title>Genome Sequence of Nitratireductor indicus Type Strain C115.</title>
        <authorList>
            <person name="Lai Q."/>
            <person name="Li G."/>
            <person name="Yu Z."/>
            <person name="Shao Z."/>
        </authorList>
    </citation>
    <scope>NUCLEOTIDE SEQUENCE [LARGE SCALE GENOMIC DNA]</scope>
    <source>
        <strain evidence="2 3">C115</strain>
    </source>
</reference>
<dbReference type="Proteomes" id="UP000007374">
    <property type="component" value="Unassembled WGS sequence"/>
</dbReference>
<dbReference type="InterPro" id="IPR011852">
    <property type="entry name" value="TRAP_TAXI"/>
</dbReference>
<dbReference type="PANTHER" id="PTHR42941:SF1">
    <property type="entry name" value="SLL1037 PROTEIN"/>
    <property type="match status" value="1"/>
</dbReference>
<dbReference type="PANTHER" id="PTHR42941">
    <property type="entry name" value="SLL1037 PROTEIN"/>
    <property type="match status" value="1"/>
</dbReference>
<keyword evidence="1" id="KW-0732">Signal</keyword>